<organism evidence="2 3">
    <name type="scientific">Mycoplasma miroungirhinis</name>
    <dbReference type="NCBI Taxonomy" id="754516"/>
    <lineage>
        <taxon>Bacteria</taxon>
        <taxon>Bacillati</taxon>
        <taxon>Mycoplasmatota</taxon>
        <taxon>Mollicutes</taxon>
        <taxon>Mycoplasmataceae</taxon>
        <taxon>Mycoplasma</taxon>
    </lineage>
</organism>
<dbReference type="Proteomes" id="UP000502118">
    <property type="component" value="Chromosome"/>
</dbReference>
<keyword evidence="3" id="KW-1185">Reference proteome</keyword>
<dbReference type="Pfam" id="PF13391">
    <property type="entry name" value="HNH_2"/>
    <property type="match status" value="1"/>
</dbReference>
<gene>
    <name evidence="2" type="ORF">HLA92_01775</name>
</gene>
<evidence type="ECO:0000313" key="3">
    <source>
        <dbReference type="Proteomes" id="UP000502118"/>
    </source>
</evidence>
<evidence type="ECO:0000313" key="2">
    <source>
        <dbReference type="EMBL" id="QJR44157.1"/>
    </source>
</evidence>
<dbReference type="InterPro" id="IPR003615">
    <property type="entry name" value="HNH_nuc"/>
</dbReference>
<evidence type="ECO:0000259" key="1">
    <source>
        <dbReference type="Pfam" id="PF13391"/>
    </source>
</evidence>
<name>A0A6M4JDL5_9MOLU</name>
<reference evidence="2 3" key="1">
    <citation type="submission" date="2020-05" db="EMBL/GenBank/DDBJ databases">
        <title>Novel Mycoplasma species detected in Mirounga angustirostris (northern elephant seal) from the USA.</title>
        <authorList>
            <person name="Volokhov D.V."/>
        </authorList>
    </citation>
    <scope>NUCLEOTIDE SEQUENCE [LARGE SCALE GENOMIC DNA]</scope>
    <source>
        <strain evidence="2 3">Mirounga ES2806-NAS</strain>
    </source>
</reference>
<proteinExistence type="predicted"/>
<dbReference type="AlphaFoldDB" id="A0A6M4JDL5"/>
<accession>A0A6M4JDL5</accession>
<sequence length="447" mass="52776">MVINVSINLYKSLKNKFLKENKNYTDNQIIELSNQSIYQTLFYDKYINETYKNCNFIEIQQPFQGVIVNNDFIVFFSMILSNDFRVKGRNTFLSQGFYPAYKVAKKLNLPVKVSLNPYSVMKRIENNLDPKFIPSKKLTNIRTTISEMKLLQIEFSLTLNDIENFFDDNLQSYLNAKKASRNTNKGNNGIWLLKELQTNNVNVYGVDNKKDVGKKDIFDGAKWGDLFLVIKLLETKKEQWNIENLYFIIYQEYKHKSYTKKIKIIQDAGFNVINNLLEQNSIFVDENLDTEDDIIRRQTVFRNNILKEYNFNYECFACNYGLNLQASHIHRFSDIRKEFKNGTLSKKEAQFQAVDGVNGFMLCPNHDKEFENGIIYFDLKTRKFMINKNTQFSSNSINNEIKSSILNNLKQRLSNKILNLLNKKDTQNRFIKYITKHYERINIFPKK</sequence>
<protein>
    <recommendedName>
        <fullName evidence="1">HNH nuclease domain-containing protein</fullName>
    </recommendedName>
</protein>
<feature type="domain" description="HNH nuclease" evidence="1">
    <location>
        <begin position="324"/>
        <end position="378"/>
    </location>
</feature>
<dbReference type="KEGG" id="mmio:HLA92_01775"/>
<dbReference type="EMBL" id="CP053097">
    <property type="protein sequence ID" value="QJR44157.1"/>
    <property type="molecule type" value="Genomic_DNA"/>
</dbReference>
<dbReference type="RefSeq" id="WP_171112950.1">
    <property type="nucleotide sequence ID" value="NZ_CP053097.1"/>
</dbReference>